<gene>
    <name evidence="2" type="ORF">OIU85_005504</name>
</gene>
<feature type="region of interest" description="Disordered" evidence="1">
    <location>
        <begin position="84"/>
        <end position="105"/>
    </location>
</feature>
<reference evidence="2" key="2">
    <citation type="journal article" date="2023" name="Int. J. Mol. Sci.">
        <title>De Novo Assembly and Annotation of 11 Diverse Shrub Willow (Salix) Genomes Reveals Novel Gene Organization in Sex-Linked Regions.</title>
        <authorList>
            <person name="Hyden B."/>
            <person name="Feng K."/>
            <person name="Yates T.B."/>
            <person name="Jawdy S."/>
            <person name="Cereghino C."/>
            <person name="Smart L.B."/>
            <person name="Muchero W."/>
        </authorList>
    </citation>
    <scope>NUCLEOTIDE SEQUENCE [LARGE SCALE GENOMIC DNA]</scope>
    <source>
        <tissue evidence="2">Shoot tip</tissue>
    </source>
</reference>
<accession>A0A9Q0SU30</accession>
<organism evidence="2 3">
    <name type="scientific">Salix viminalis</name>
    <name type="common">Common osier</name>
    <name type="synonym">Basket willow</name>
    <dbReference type="NCBI Taxonomy" id="40686"/>
    <lineage>
        <taxon>Eukaryota</taxon>
        <taxon>Viridiplantae</taxon>
        <taxon>Streptophyta</taxon>
        <taxon>Embryophyta</taxon>
        <taxon>Tracheophyta</taxon>
        <taxon>Spermatophyta</taxon>
        <taxon>Magnoliopsida</taxon>
        <taxon>eudicotyledons</taxon>
        <taxon>Gunneridae</taxon>
        <taxon>Pentapetalae</taxon>
        <taxon>rosids</taxon>
        <taxon>fabids</taxon>
        <taxon>Malpighiales</taxon>
        <taxon>Salicaceae</taxon>
        <taxon>Saliceae</taxon>
        <taxon>Salix</taxon>
    </lineage>
</organism>
<comment type="caution">
    <text evidence="2">The sequence shown here is derived from an EMBL/GenBank/DDBJ whole genome shotgun (WGS) entry which is preliminary data.</text>
</comment>
<reference evidence="2" key="1">
    <citation type="submission" date="2022-11" db="EMBL/GenBank/DDBJ databases">
        <authorList>
            <person name="Hyden B.L."/>
            <person name="Feng K."/>
            <person name="Yates T."/>
            <person name="Jawdy S."/>
            <person name="Smart L.B."/>
            <person name="Muchero W."/>
        </authorList>
    </citation>
    <scope>NUCLEOTIDE SEQUENCE</scope>
    <source>
        <tissue evidence="2">Shoot tip</tissue>
    </source>
</reference>
<evidence type="ECO:0000256" key="1">
    <source>
        <dbReference type="SAM" id="MobiDB-lite"/>
    </source>
</evidence>
<evidence type="ECO:0000313" key="3">
    <source>
        <dbReference type="Proteomes" id="UP001151529"/>
    </source>
</evidence>
<dbReference type="Proteomes" id="UP001151529">
    <property type="component" value="Chromosome 8"/>
</dbReference>
<evidence type="ECO:0000313" key="2">
    <source>
        <dbReference type="EMBL" id="KAJ6689105.1"/>
    </source>
</evidence>
<protein>
    <submittedName>
        <fullName evidence="2">Uncharacterized protein</fullName>
    </submittedName>
</protein>
<feature type="compositionally biased region" description="Basic and acidic residues" evidence="1">
    <location>
        <begin position="92"/>
        <end position="105"/>
    </location>
</feature>
<proteinExistence type="predicted"/>
<keyword evidence="3" id="KW-1185">Reference proteome</keyword>
<dbReference type="EMBL" id="JAPFFL010000012">
    <property type="protein sequence ID" value="KAJ6689105.1"/>
    <property type="molecule type" value="Genomic_DNA"/>
</dbReference>
<name>A0A9Q0SU30_SALVM</name>
<dbReference type="AlphaFoldDB" id="A0A9Q0SU30"/>
<sequence>MGHSETWDETDHAPVPLCEARGGVRDAYLFCPRLAGRGYFGTCCGCFCGRLSVGCHFCQKKEGDLNDFLVVTVMKKGGGYVEGPAARGGGRSGEREGGTGRRGEQRVAGTKVARLGWEAIWEVFGSLSH</sequence>